<feature type="compositionally biased region" description="Basic and acidic residues" evidence="1">
    <location>
        <begin position="80"/>
        <end position="93"/>
    </location>
</feature>
<feature type="compositionally biased region" description="Basic residues" evidence="1">
    <location>
        <begin position="19"/>
        <end position="31"/>
    </location>
</feature>
<protein>
    <submittedName>
        <fullName evidence="2">Uncharacterized protein</fullName>
    </submittedName>
</protein>
<feature type="region of interest" description="Disordered" evidence="1">
    <location>
        <begin position="1"/>
        <end position="93"/>
    </location>
</feature>
<reference evidence="2 3" key="1">
    <citation type="journal article" date="2014" name="Genome Announc.">
        <title>Trypanosoma cruzi Clone Dm28c Draft Genome Sequence.</title>
        <authorList>
            <person name="Grisard E.C."/>
            <person name="Teixeira S.M."/>
            <person name="de Almeida L.G."/>
            <person name="Stoco P.H."/>
            <person name="Gerber A.L."/>
            <person name="Talavera-Lopez C."/>
            <person name="Lima O.C."/>
            <person name="Andersson B."/>
            <person name="de Vasconcelos A.T."/>
        </authorList>
    </citation>
    <scope>NUCLEOTIDE SEQUENCE [LARGE SCALE GENOMIC DNA]</scope>
    <source>
        <strain evidence="2 3">Dm28c</strain>
    </source>
</reference>
<evidence type="ECO:0000313" key="2">
    <source>
        <dbReference type="EMBL" id="ESS63807.1"/>
    </source>
</evidence>
<dbReference type="Proteomes" id="UP000017861">
    <property type="component" value="Unassembled WGS sequence"/>
</dbReference>
<gene>
    <name evidence="2" type="ORF">TCDM_08285</name>
</gene>
<feature type="compositionally biased region" description="Polar residues" evidence="1">
    <location>
        <begin position="53"/>
        <end position="69"/>
    </location>
</feature>
<name>V5BCK9_TRYCR</name>
<accession>V5BCK9</accession>
<comment type="caution">
    <text evidence="2">The sequence shown here is derived from an EMBL/GenBank/DDBJ whole genome shotgun (WGS) entry which is preliminary data.</text>
</comment>
<proteinExistence type="predicted"/>
<organism evidence="2 3">
    <name type="scientific">Trypanosoma cruzi Dm28c</name>
    <dbReference type="NCBI Taxonomy" id="1416333"/>
    <lineage>
        <taxon>Eukaryota</taxon>
        <taxon>Discoba</taxon>
        <taxon>Euglenozoa</taxon>
        <taxon>Kinetoplastea</taxon>
        <taxon>Metakinetoplastina</taxon>
        <taxon>Trypanosomatida</taxon>
        <taxon>Trypanosomatidae</taxon>
        <taxon>Trypanosoma</taxon>
        <taxon>Schizotrypanum</taxon>
    </lineage>
</organism>
<dbReference type="EMBL" id="AYLP01000112">
    <property type="protein sequence ID" value="ESS63807.1"/>
    <property type="molecule type" value="Genomic_DNA"/>
</dbReference>
<evidence type="ECO:0000313" key="3">
    <source>
        <dbReference type="Proteomes" id="UP000017861"/>
    </source>
</evidence>
<evidence type="ECO:0000256" key="1">
    <source>
        <dbReference type="SAM" id="MobiDB-lite"/>
    </source>
</evidence>
<dbReference type="AlphaFoldDB" id="V5BCK9"/>
<dbReference type="VEuPathDB" id="TriTrypDB:TCDM_08285"/>
<sequence>MLKLRAQSGQTDAEVIREKRSRGTSKKKKKENAHTPFVSRGKTKITGEKQQQKTKTNGQDYRIQTTTQIIKRKNNNSNNDNEKTKKKTIERGN</sequence>